<dbReference type="OrthoDB" id="5821280at2759"/>
<dbReference type="OMA" id="LRICTHR"/>
<dbReference type="Proteomes" id="UP000277928">
    <property type="component" value="Unassembled WGS sequence"/>
</dbReference>
<protein>
    <recommendedName>
        <fullName evidence="5">F-box domain-containing protein</fullName>
    </recommendedName>
</protein>
<evidence type="ECO:0000313" key="3">
    <source>
        <dbReference type="EMBL" id="VDK72153.1"/>
    </source>
</evidence>
<reference evidence="3 4" key="1">
    <citation type="submission" date="2018-08" db="EMBL/GenBank/DDBJ databases">
        <authorList>
            <person name="Laetsch R D."/>
            <person name="Stevens L."/>
            <person name="Kumar S."/>
            <person name="Blaxter L. M."/>
        </authorList>
    </citation>
    <scope>NUCLEOTIDE SEQUENCE [LARGE SCALE GENOMIC DNA]</scope>
</reference>
<accession>A0A3P6SQC0</accession>
<evidence type="ECO:0000313" key="4">
    <source>
        <dbReference type="Proteomes" id="UP000277928"/>
    </source>
</evidence>
<evidence type="ECO:0000256" key="1">
    <source>
        <dbReference type="SAM" id="Coils"/>
    </source>
</evidence>
<gene>
    <name evidence="3" type="ORF">NLS_LOCUS1696</name>
</gene>
<sequence>MEDQLGGENSPQAYDSEGGGGGSTATLEHLRETLERRESTIEDLRQTVAVLKRNIAEQRDEIIRLKSVNNIHKLQNPLISLPYELMKMIFYLCDALTRCRICCINKRFAEEFSNWADVQHLYLTRVPVEDEANKTVVTHAYQALTNSSTVGIIRTAKAIPMLHSFRLVYTLSDFLTLPNLRALHIRETLTLGDVPPLDRICAPIEDLRICTHRMRVRQLLIICRALARTLRRLELLLTIIVPDGTPTAENRSAAVMEVAETMTAMEHLNHLTLARTFLKPSTSEQIFELLKMFHSLSTVTFEALILNDFVRLANVHLPPSVKRIIVTESIKIDPSWYPLNSTSMEFFDVFNDERMPILQSACRRVRREITFQLGRLRGFGPATINLQFSLVRILANKMSPLRFGNRKGDCRVFLWKGRILTRKEYLQMNDINMDRIV</sequence>
<name>A0A3P6SQC0_LITSI</name>
<dbReference type="AlphaFoldDB" id="A0A3P6SQC0"/>
<evidence type="ECO:0008006" key="5">
    <source>
        <dbReference type="Google" id="ProtNLM"/>
    </source>
</evidence>
<organism evidence="3 4">
    <name type="scientific">Litomosoides sigmodontis</name>
    <name type="common">Filarial nematode worm</name>
    <dbReference type="NCBI Taxonomy" id="42156"/>
    <lineage>
        <taxon>Eukaryota</taxon>
        <taxon>Metazoa</taxon>
        <taxon>Ecdysozoa</taxon>
        <taxon>Nematoda</taxon>
        <taxon>Chromadorea</taxon>
        <taxon>Rhabditida</taxon>
        <taxon>Spirurina</taxon>
        <taxon>Spiruromorpha</taxon>
        <taxon>Filarioidea</taxon>
        <taxon>Onchocercidae</taxon>
        <taxon>Litomosoides</taxon>
    </lineage>
</organism>
<dbReference type="SUPFAM" id="SSF52047">
    <property type="entry name" value="RNI-like"/>
    <property type="match status" value="1"/>
</dbReference>
<dbReference type="EMBL" id="UYRX01000064">
    <property type="protein sequence ID" value="VDK72153.1"/>
    <property type="molecule type" value="Genomic_DNA"/>
</dbReference>
<keyword evidence="4" id="KW-1185">Reference proteome</keyword>
<feature type="coiled-coil region" evidence="1">
    <location>
        <begin position="27"/>
        <end position="68"/>
    </location>
</feature>
<keyword evidence="1" id="KW-0175">Coiled coil</keyword>
<evidence type="ECO:0000256" key="2">
    <source>
        <dbReference type="SAM" id="MobiDB-lite"/>
    </source>
</evidence>
<feature type="region of interest" description="Disordered" evidence="2">
    <location>
        <begin position="1"/>
        <end position="25"/>
    </location>
</feature>
<proteinExistence type="predicted"/>